<evidence type="ECO:0000313" key="2">
    <source>
        <dbReference type="EMBL" id="THU84663.1"/>
    </source>
</evidence>
<keyword evidence="3" id="KW-1185">Reference proteome</keyword>
<dbReference type="OrthoDB" id="18139at2759"/>
<dbReference type="Pfam" id="PF10032">
    <property type="entry name" value="Pho88"/>
    <property type="match status" value="1"/>
</dbReference>
<protein>
    <submittedName>
        <fullName evidence="2">Uncharacterized protein</fullName>
    </submittedName>
</protein>
<feature type="transmembrane region" description="Helical" evidence="1">
    <location>
        <begin position="36"/>
        <end position="57"/>
    </location>
</feature>
<keyword evidence="1" id="KW-0812">Transmembrane</keyword>
<dbReference type="EMBL" id="ML179586">
    <property type="protein sequence ID" value="THU84663.1"/>
    <property type="molecule type" value="Genomic_DNA"/>
</dbReference>
<sequence>MGLKRLHDAKAVMIHVLGQKAEGDLERSWKAGDGMLGAHGLVLSPMPLPVLLFVPYWPFHYLNSVHPNVNHFIGVYITFSFDITHHNDV</sequence>
<name>A0A4S8L8A0_DENBC</name>
<reference evidence="2 3" key="1">
    <citation type="journal article" date="2019" name="Nat. Ecol. Evol.">
        <title>Megaphylogeny resolves global patterns of mushroom evolution.</title>
        <authorList>
            <person name="Varga T."/>
            <person name="Krizsan K."/>
            <person name="Foldi C."/>
            <person name="Dima B."/>
            <person name="Sanchez-Garcia M."/>
            <person name="Sanchez-Ramirez S."/>
            <person name="Szollosi G.J."/>
            <person name="Szarkandi J.G."/>
            <person name="Papp V."/>
            <person name="Albert L."/>
            <person name="Andreopoulos W."/>
            <person name="Angelini C."/>
            <person name="Antonin V."/>
            <person name="Barry K.W."/>
            <person name="Bougher N.L."/>
            <person name="Buchanan P."/>
            <person name="Buyck B."/>
            <person name="Bense V."/>
            <person name="Catcheside P."/>
            <person name="Chovatia M."/>
            <person name="Cooper J."/>
            <person name="Damon W."/>
            <person name="Desjardin D."/>
            <person name="Finy P."/>
            <person name="Geml J."/>
            <person name="Haridas S."/>
            <person name="Hughes K."/>
            <person name="Justo A."/>
            <person name="Karasinski D."/>
            <person name="Kautmanova I."/>
            <person name="Kiss B."/>
            <person name="Kocsube S."/>
            <person name="Kotiranta H."/>
            <person name="LaButti K.M."/>
            <person name="Lechner B.E."/>
            <person name="Liimatainen K."/>
            <person name="Lipzen A."/>
            <person name="Lukacs Z."/>
            <person name="Mihaltcheva S."/>
            <person name="Morgado L.N."/>
            <person name="Niskanen T."/>
            <person name="Noordeloos M.E."/>
            <person name="Ohm R.A."/>
            <person name="Ortiz-Santana B."/>
            <person name="Ovrebo C."/>
            <person name="Racz N."/>
            <person name="Riley R."/>
            <person name="Savchenko A."/>
            <person name="Shiryaev A."/>
            <person name="Soop K."/>
            <person name="Spirin V."/>
            <person name="Szebenyi C."/>
            <person name="Tomsovsky M."/>
            <person name="Tulloss R.E."/>
            <person name="Uehling J."/>
            <person name="Grigoriev I.V."/>
            <person name="Vagvolgyi C."/>
            <person name="Papp T."/>
            <person name="Martin F.M."/>
            <person name="Miettinen O."/>
            <person name="Hibbett D.S."/>
            <person name="Nagy L.G."/>
        </authorList>
    </citation>
    <scope>NUCLEOTIDE SEQUENCE [LARGE SCALE GENOMIC DNA]</scope>
    <source>
        <strain evidence="2 3">CBS 962.96</strain>
    </source>
</reference>
<dbReference type="GO" id="GO:0045047">
    <property type="term" value="P:protein targeting to ER"/>
    <property type="evidence" value="ECO:0007669"/>
    <property type="project" value="InterPro"/>
</dbReference>
<accession>A0A4S8L8A0</accession>
<dbReference type="InterPro" id="IPR012098">
    <property type="entry name" value="SND3_fun"/>
</dbReference>
<keyword evidence="1" id="KW-1133">Transmembrane helix</keyword>
<dbReference type="AlphaFoldDB" id="A0A4S8L8A0"/>
<dbReference type="Proteomes" id="UP000297245">
    <property type="component" value="Unassembled WGS sequence"/>
</dbReference>
<organism evidence="2 3">
    <name type="scientific">Dendrothele bispora (strain CBS 962.96)</name>
    <dbReference type="NCBI Taxonomy" id="1314807"/>
    <lineage>
        <taxon>Eukaryota</taxon>
        <taxon>Fungi</taxon>
        <taxon>Dikarya</taxon>
        <taxon>Basidiomycota</taxon>
        <taxon>Agaricomycotina</taxon>
        <taxon>Agaricomycetes</taxon>
        <taxon>Agaricomycetidae</taxon>
        <taxon>Agaricales</taxon>
        <taxon>Agaricales incertae sedis</taxon>
        <taxon>Dendrothele</taxon>
    </lineage>
</organism>
<proteinExistence type="predicted"/>
<dbReference type="GO" id="GO:0005783">
    <property type="term" value="C:endoplasmic reticulum"/>
    <property type="evidence" value="ECO:0007669"/>
    <property type="project" value="InterPro"/>
</dbReference>
<keyword evidence="1" id="KW-0472">Membrane</keyword>
<evidence type="ECO:0000313" key="3">
    <source>
        <dbReference type="Proteomes" id="UP000297245"/>
    </source>
</evidence>
<gene>
    <name evidence="2" type="ORF">K435DRAFT_870042</name>
</gene>
<evidence type="ECO:0000256" key="1">
    <source>
        <dbReference type="SAM" id="Phobius"/>
    </source>
</evidence>